<reference evidence="1" key="2">
    <citation type="journal article" date="2022" name="Microbiol. Resour. Announc.">
        <title>Metagenome Sequencing to Explore Phylogenomics of Terrestrial Cyanobacteria.</title>
        <authorList>
            <person name="Ward R.D."/>
            <person name="Stajich J.E."/>
            <person name="Johansen J.R."/>
            <person name="Huntemann M."/>
            <person name="Clum A."/>
            <person name="Foster B."/>
            <person name="Foster B."/>
            <person name="Roux S."/>
            <person name="Palaniappan K."/>
            <person name="Varghese N."/>
            <person name="Mukherjee S."/>
            <person name="Reddy T.B.K."/>
            <person name="Daum C."/>
            <person name="Copeland A."/>
            <person name="Chen I.A."/>
            <person name="Ivanova N.N."/>
            <person name="Kyrpides N.C."/>
            <person name="Shapiro N."/>
            <person name="Eloe-Fadrosh E.A."/>
            <person name="Pietrasiak N."/>
        </authorList>
    </citation>
    <scope>NUCLEOTIDE SEQUENCE</scope>
    <source>
        <strain evidence="1">CPER-KK1</strain>
    </source>
</reference>
<reference evidence="1" key="1">
    <citation type="submission" date="2021-05" db="EMBL/GenBank/DDBJ databases">
        <authorList>
            <person name="Pietrasiak N."/>
            <person name="Ward R."/>
            <person name="Stajich J.E."/>
            <person name="Kurbessoian T."/>
        </authorList>
    </citation>
    <scope>NUCLEOTIDE SEQUENCE</scope>
    <source>
        <strain evidence="1">CPER-KK1</strain>
    </source>
</reference>
<proteinExistence type="predicted"/>
<name>A0A951PQC7_9CYAN</name>
<organism evidence="1 2">
    <name type="scientific">Symplocastrum torsivum CPER-KK1</name>
    <dbReference type="NCBI Taxonomy" id="450513"/>
    <lineage>
        <taxon>Bacteria</taxon>
        <taxon>Bacillati</taxon>
        <taxon>Cyanobacteriota</taxon>
        <taxon>Cyanophyceae</taxon>
        <taxon>Oscillatoriophycideae</taxon>
        <taxon>Oscillatoriales</taxon>
        <taxon>Microcoleaceae</taxon>
        <taxon>Symplocastrum</taxon>
    </lineage>
</organism>
<dbReference type="EMBL" id="JAHHIF010000046">
    <property type="protein sequence ID" value="MBW4547683.1"/>
    <property type="molecule type" value="Genomic_DNA"/>
</dbReference>
<comment type="caution">
    <text evidence="1">The sequence shown here is derived from an EMBL/GenBank/DDBJ whole genome shotgun (WGS) entry which is preliminary data.</text>
</comment>
<protein>
    <submittedName>
        <fullName evidence="1">Uncharacterized protein</fullName>
    </submittedName>
</protein>
<dbReference type="Proteomes" id="UP000753908">
    <property type="component" value="Unassembled WGS sequence"/>
</dbReference>
<evidence type="ECO:0000313" key="1">
    <source>
        <dbReference type="EMBL" id="MBW4547683.1"/>
    </source>
</evidence>
<gene>
    <name evidence="1" type="ORF">KME25_25060</name>
</gene>
<accession>A0A951PQC7</accession>
<dbReference type="AlphaFoldDB" id="A0A951PQC7"/>
<evidence type="ECO:0000313" key="2">
    <source>
        <dbReference type="Proteomes" id="UP000753908"/>
    </source>
</evidence>
<sequence>MTPETSLTLQILLGIDETAIQEWFLIVKRAYPQMEGEFYPRFLGIAMGGLKTAYESGWTAEQWIANTHRINGIA</sequence>